<dbReference type="AlphaFoldDB" id="A0A8H7ALP4"/>
<gene>
    <name evidence="3" type="ORF">GJ744_008094</name>
</gene>
<dbReference type="CDD" id="cd09917">
    <property type="entry name" value="F-box_SF"/>
    <property type="match status" value="1"/>
</dbReference>
<evidence type="ECO:0000313" key="4">
    <source>
        <dbReference type="Proteomes" id="UP000606974"/>
    </source>
</evidence>
<dbReference type="Pfam" id="PF00646">
    <property type="entry name" value="F-box"/>
    <property type="match status" value="1"/>
</dbReference>
<sequence length="685" mass="78322">MPTSLNSLPFDLVHVIASSLDVHDFVHLSRVSRHFQNLLQNESMARRTLQQTVLYTREGQIVHDREGYYSSRQAIERVHSVRQSLGSARPYSVSVLAYGEAFIYSEGVLCYVDGPLVRIIDIHGGSQVEDVVRVLTINQRLSSRVASEPSVLQPFDETRITGISYSERILVCLCESEATNEHWLLVVDLSQHRDRRDPFRHPLTCTTKLFIRHDRSYLYYGTHSGRRSDGHHEWLITGLDLEKGRPITTKPFQLADFVGSDVGSTACFKIHEKHLYAVSNQTSFEVEEVDWTSYYHYIKIPLGDKKPDLKAHRIWQRQHGEGPINDSWTDLSLQKDEQTNELLIIECRKEWLGGGSANIRTYYTQPLRLNTEDHVVPTCHFPADDPLTRTLDEYSKPHFSEPQKRIRKYYHHEYEQSRLDPRNSAPRDFILAKTKFRAYNPSAMSFIDLVSDPAPVAAGSARMRDRLRLRIASRRQKSPLVDDPDCPGQMILRKPELDKNNDPIEGSEEDFHPTEIHLWPPDDAPTEIYDVLCPAGRVGNVEAIGDERSIIYMTDAPSDATMGRGNARAIVMISFDPAWGKKYKSLIMPSTRSAAPAKEMKLQLDNRSMSRKSCNRASPRPTPEWASSSASASFTFASRPKRQRCDSDSSTTVTGTAARRPDKERRDMWKEDAMYLSINRGYRLR</sequence>
<feature type="domain" description="F-box" evidence="2">
    <location>
        <begin position="2"/>
        <end position="48"/>
    </location>
</feature>
<keyword evidence="4" id="KW-1185">Reference proteome</keyword>
<comment type="caution">
    <text evidence="3">The sequence shown here is derived from an EMBL/GenBank/DDBJ whole genome shotgun (WGS) entry which is preliminary data.</text>
</comment>
<dbReference type="InterPro" id="IPR036047">
    <property type="entry name" value="F-box-like_dom_sf"/>
</dbReference>
<dbReference type="InterPro" id="IPR001810">
    <property type="entry name" value="F-box_dom"/>
</dbReference>
<dbReference type="SMART" id="SM00256">
    <property type="entry name" value="FBOX"/>
    <property type="match status" value="1"/>
</dbReference>
<name>A0A8H7ALP4_9EURO</name>
<dbReference type="EMBL" id="JAACFV010000042">
    <property type="protein sequence ID" value="KAF7509371.1"/>
    <property type="molecule type" value="Genomic_DNA"/>
</dbReference>
<feature type="region of interest" description="Disordered" evidence="1">
    <location>
        <begin position="592"/>
        <end position="667"/>
    </location>
</feature>
<reference evidence="3" key="1">
    <citation type="submission" date="2020-02" db="EMBL/GenBank/DDBJ databases">
        <authorList>
            <person name="Palmer J.M."/>
        </authorList>
    </citation>
    <scope>NUCLEOTIDE SEQUENCE</scope>
    <source>
        <strain evidence="3">EPUS1.4</strain>
        <tissue evidence="3">Thallus</tissue>
    </source>
</reference>
<dbReference type="PROSITE" id="PS50181">
    <property type="entry name" value="FBOX"/>
    <property type="match status" value="1"/>
</dbReference>
<evidence type="ECO:0000256" key="1">
    <source>
        <dbReference type="SAM" id="MobiDB-lite"/>
    </source>
</evidence>
<feature type="compositionally biased region" description="Low complexity" evidence="1">
    <location>
        <begin position="626"/>
        <end position="638"/>
    </location>
</feature>
<proteinExistence type="predicted"/>
<dbReference type="Gene3D" id="1.20.1280.50">
    <property type="match status" value="1"/>
</dbReference>
<evidence type="ECO:0000313" key="3">
    <source>
        <dbReference type="EMBL" id="KAF7509371.1"/>
    </source>
</evidence>
<dbReference type="Proteomes" id="UP000606974">
    <property type="component" value="Unassembled WGS sequence"/>
</dbReference>
<accession>A0A8H7ALP4</accession>
<dbReference type="SUPFAM" id="SSF81383">
    <property type="entry name" value="F-box domain"/>
    <property type="match status" value="1"/>
</dbReference>
<dbReference type="OrthoDB" id="5359231at2759"/>
<evidence type="ECO:0000259" key="2">
    <source>
        <dbReference type="PROSITE" id="PS50181"/>
    </source>
</evidence>
<organism evidence="3 4">
    <name type="scientific">Endocarpon pusillum</name>
    <dbReference type="NCBI Taxonomy" id="364733"/>
    <lineage>
        <taxon>Eukaryota</taxon>
        <taxon>Fungi</taxon>
        <taxon>Dikarya</taxon>
        <taxon>Ascomycota</taxon>
        <taxon>Pezizomycotina</taxon>
        <taxon>Eurotiomycetes</taxon>
        <taxon>Chaetothyriomycetidae</taxon>
        <taxon>Verrucariales</taxon>
        <taxon>Verrucariaceae</taxon>
        <taxon>Endocarpon</taxon>
    </lineage>
</organism>
<protein>
    <recommendedName>
        <fullName evidence="2">F-box domain-containing protein</fullName>
    </recommendedName>
</protein>